<evidence type="ECO:0000313" key="3">
    <source>
        <dbReference type="EMBL" id="QEX15758.1"/>
    </source>
</evidence>
<keyword evidence="4" id="KW-1185">Reference proteome</keyword>
<dbReference type="PRINTS" id="PR00081">
    <property type="entry name" value="GDHRDH"/>
</dbReference>
<comment type="similarity">
    <text evidence="1">Belongs to the short-chain dehydrogenases/reductases (SDR) family.</text>
</comment>
<evidence type="ECO:0000259" key="2">
    <source>
        <dbReference type="SMART" id="SM00822"/>
    </source>
</evidence>
<dbReference type="InterPro" id="IPR002347">
    <property type="entry name" value="SDR_fam"/>
</dbReference>
<reference evidence="3 4" key="1">
    <citation type="submission" date="2019-08" db="EMBL/GenBank/DDBJ databases">
        <title>Hyperibacter terrae gen. nov., sp. nov. and Hyperibacter viscosus sp. nov., two new members in the family Rhodospirillaceae isolated from the rhizosphere of Hypericum perforatum.</title>
        <authorList>
            <person name="Noviana Z."/>
        </authorList>
    </citation>
    <scope>NUCLEOTIDE SEQUENCE [LARGE SCALE GENOMIC DNA]</scope>
    <source>
        <strain evidence="3 4">R5913</strain>
    </source>
</reference>
<organism evidence="3 4">
    <name type="scientific">Hypericibacter terrae</name>
    <dbReference type="NCBI Taxonomy" id="2602015"/>
    <lineage>
        <taxon>Bacteria</taxon>
        <taxon>Pseudomonadati</taxon>
        <taxon>Pseudomonadota</taxon>
        <taxon>Alphaproteobacteria</taxon>
        <taxon>Rhodospirillales</taxon>
        <taxon>Dongiaceae</taxon>
        <taxon>Hypericibacter</taxon>
    </lineage>
</organism>
<dbReference type="Proteomes" id="UP000326202">
    <property type="component" value="Chromosome"/>
</dbReference>
<dbReference type="PANTHER" id="PTHR43943">
    <property type="entry name" value="DEHYDROGENASE/REDUCTASE (SDR FAMILY) MEMBER 4"/>
    <property type="match status" value="1"/>
</dbReference>
<dbReference type="KEGG" id="htq:FRZ44_10450"/>
<dbReference type="OrthoDB" id="7255009at2"/>
<dbReference type="InterPro" id="IPR057326">
    <property type="entry name" value="KR_dom"/>
</dbReference>
<dbReference type="Gene3D" id="3.40.50.720">
    <property type="entry name" value="NAD(P)-binding Rossmann-like Domain"/>
    <property type="match status" value="1"/>
</dbReference>
<name>A0A5J6ME92_9PROT</name>
<dbReference type="PROSITE" id="PS00061">
    <property type="entry name" value="ADH_SHORT"/>
    <property type="match status" value="1"/>
</dbReference>
<dbReference type="SMART" id="SM00822">
    <property type="entry name" value="PKS_KR"/>
    <property type="match status" value="1"/>
</dbReference>
<dbReference type="FunFam" id="3.40.50.720:FF:000084">
    <property type="entry name" value="Short-chain dehydrogenase reductase"/>
    <property type="match status" value="1"/>
</dbReference>
<dbReference type="Pfam" id="PF13561">
    <property type="entry name" value="adh_short_C2"/>
    <property type="match status" value="1"/>
</dbReference>
<evidence type="ECO:0000256" key="1">
    <source>
        <dbReference type="ARBA" id="ARBA00006484"/>
    </source>
</evidence>
<dbReference type="CDD" id="cd05233">
    <property type="entry name" value="SDR_c"/>
    <property type="match status" value="1"/>
</dbReference>
<dbReference type="InterPro" id="IPR036291">
    <property type="entry name" value="NAD(P)-bd_dom_sf"/>
</dbReference>
<sequence length="255" mass="26456">MERRFAGKVALVTGATTGIGQATAVRLASEGALVAVNRKPDLDADETLGLIKAAGGQAFDVAADMRDPKQVRAMVAAVAKRGGRLDYVVSNAAINPFMPWDQTSDEAFDNLFETNVRGAWVVCTEGARQMIAEGHGGAIVMISSISAHVGAPTQVAYCGTKGAISMLGKALGAVLGKHGIRVNVIEPGAVQTNMSAGLLDDPPALKYYQERIALGRIGKPSELAASIAFLLSDDASYVTSAALLVDAGFIVNAEL</sequence>
<gene>
    <name evidence="3" type="primary">gdh</name>
    <name evidence="3" type="ORF">FRZ44_10450</name>
</gene>
<dbReference type="InterPro" id="IPR020904">
    <property type="entry name" value="Sc_DH/Rdtase_CS"/>
</dbReference>
<dbReference type="RefSeq" id="WP_151176182.1">
    <property type="nucleotide sequence ID" value="NZ_CP042906.1"/>
</dbReference>
<protein>
    <submittedName>
        <fullName evidence="3">Glucose-1-dehydrogenase</fullName>
    </submittedName>
</protein>
<proteinExistence type="inferred from homology"/>
<dbReference type="EMBL" id="CP042906">
    <property type="protein sequence ID" value="QEX15758.1"/>
    <property type="molecule type" value="Genomic_DNA"/>
</dbReference>
<feature type="domain" description="Ketoreductase" evidence="2">
    <location>
        <begin position="8"/>
        <end position="188"/>
    </location>
</feature>
<dbReference type="SUPFAM" id="SSF51735">
    <property type="entry name" value="NAD(P)-binding Rossmann-fold domains"/>
    <property type="match status" value="1"/>
</dbReference>
<evidence type="ECO:0000313" key="4">
    <source>
        <dbReference type="Proteomes" id="UP000326202"/>
    </source>
</evidence>
<dbReference type="AlphaFoldDB" id="A0A5J6ME92"/>
<dbReference type="PANTHER" id="PTHR43943:SF2">
    <property type="entry name" value="DEHYDROGENASE_REDUCTASE 4"/>
    <property type="match status" value="1"/>
</dbReference>
<accession>A0A5J6ME92</accession>